<dbReference type="Proteomes" id="UP001201812">
    <property type="component" value="Unassembled WGS sequence"/>
</dbReference>
<evidence type="ECO:0000313" key="3">
    <source>
        <dbReference type="Proteomes" id="UP001201812"/>
    </source>
</evidence>
<proteinExistence type="predicted"/>
<comment type="caution">
    <text evidence="2">The sequence shown here is derived from an EMBL/GenBank/DDBJ whole genome shotgun (WGS) entry which is preliminary data.</text>
</comment>
<evidence type="ECO:0000256" key="1">
    <source>
        <dbReference type="SAM" id="MobiDB-lite"/>
    </source>
</evidence>
<keyword evidence="3" id="KW-1185">Reference proteome</keyword>
<sequence length="159" mass="17345">MLVLLDGDTKLSGKLARIRGLGFNFSDNDGKCFTDAIGPNQRAGSDKVPAQFDGDTKLGGKFGKISDEEPLFLQGVTKLSKKLGTISTILHVLDVPNPLLYSATEEKELAKFPQALKKMVTGFVTEIQHSTVRPRFKGTSRDRPRGVLKSRVPLNRGCS</sequence>
<name>A0AAD4NER9_9BILA</name>
<reference evidence="2" key="1">
    <citation type="submission" date="2022-01" db="EMBL/GenBank/DDBJ databases">
        <title>Genome Sequence Resource for Two Populations of Ditylenchus destructor, the Migratory Endoparasitic Phytonematode.</title>
        <authorList>
            <person name="Zhang H."/>
            <person name="Lin R."/>
            <person name="Xie B."/>
        </authorList>
    </citation>
    <scope>NUCLEOTIDE SEQUENCE</scope>
    <source>
        <strain evidence="2">BazhouSP</strain>
    </source>
</reference>
<dbReference type="EMBL" id="JAKKPZ010000002">
    <property type="protein sequence ID" value="KAI1726042.1"/>
    <property type="molecule type" value="Genomic_DNA"/>
</dbReference>
<accession>A0AAD4NER9</accession>
<gene>
    <name evidence="2" type="ORF">DdX_02735</name>
</gene>
<evidence type="ECO:0000313" key="2">
    <source>
        <dbReference type="EMBL" id="KAI1726042.1"/>
    </source>
</evidence>
<protein>
    <submittedName>
        <fullName evidence="2">Uncharacterized protein</fullName>
    </submittedName>
</protein>
<feature type="region of interest" description="Disordered" evidence="1">
    <location>
        <begin position="135"/>
        <end position="159"/>
    </location>
</feature>
<organism evidence="2 3">
    <name type="scientific">Ditylenchus destructor</name>
    <dbReference type="NCBI Taxonomy" id="166010"/>
    <lineage>
        <taxon>Eukaryota</taxon>
        <taxon>Metazoa</taxon>
        <taxon>Ecdysozoa</taxon>
        <taxon>Nematoda</taxon>
        <taxon>Chromadorea</taxon>
        <taxon>Rhabditida</taxon>
        <taxon>Tylenchina</taxon>
        <taxon>Tylenchomorpha</taxon>
        <taxon>Sphaerularioidea</taxon>
        <taxon>Anguinidae</taxon>
        <taxon>Anguininae</taxon>
        <taxon>Ditylenchus</taxon>
    </lineage>
</organism>
<dbReference type="AlphaFoldDB" id="A0AAD4NER9"/>